<sequence>MERMENLLYEAAVEGNVATLLELLQQDRLILDKVVMNRVRETPLHVAAFRGHLDFAQEILRRMPELAGELDSRRLSPIHVASQKGYIDIVKILLQVNPDMCLARDVEGRNPLHLAAMRGRIEVLGELVRARPLAAYATTIWGETVLHLCVKHNQLEALRFLLEITDDPHFLNAKDEYGMTILHLAVADKQIETINYLLMNTRLEVNALNTNGYTALDILAQSRRDTKDLDIADSLRSAGAFKAIEIQSSVNRNNNIGGVRSTAMAFVPQEQIKALPSGCVNLQQTFKKEDWLTRKRDSLMVVASLIATMAFQSGLNPPGGLWQDDSQANNNNNNNTGGEHQAGTSIMAYKYPSEYSQFLSYNTVGFIASLSIILLLITGLPFKRRFFMWVLIVIVWIAITSVALTYRVSILVFTPKQDERVVTRVMEYGVAGWCGVMALLLVGHTIRLTANFFKKVESLFGKRRRPYIYYYT</sequence>
<organism evidence="1 2">
    <name type="scientific">Melia azedarach</name>
    <name type="common">Chinaberry tree</name>
    <dbReference type="NCBI Taxonomy" id="155640"/>
    <lineage>
        <taxon>Eukaryota</taxon>
        <taxon>Viridiplantae</taxon>
        <taxon>Streptophyta</taxon>
        <taxon>Embryophyta</taxon>
        <taxon>Tracheophyta</taxon>
        <taxon>Spermatophyta</taxon>
        <taxon>Magnoliopsida</taxon>
        <taxon>eudicotyledons</taxon>
        <taxon>Gunneridae</taxon>
        <taxon>Pentapetalae</taxon>
        <taxon>rosids</taxon>
        <taxon>malvids</taxon>
        <taxon>Sapindales</taxon>
        <taxon>Meliaceae</taxon>
        <taxon>Melia</taxon>
    </lineage>
</organism>
<dbReference type="EMBL" id="CM051403">
    <property type="protein sequence ID" value="KAJ4708981.1"/>
    <property type="molecule type" value="Genomic_DNA"/>
</dbReference>
<keyword evidence="2" id="KW-1185">Reference proteome</keyword>
<comment type="caution">
    <text evidence="1">The sequence shown here is derived from an EMBL/GenBank/DDBJ whole genome shotgun (WGS) entry which is preliminary data.</text>
</comment>
<gene>
    <name evidence="1" type="ORF">OWV82_018843</name>
</gene>
<name>A0ACC1XBW8_MELAZ</name>
<evidence type="ECO:0000313" key="2">
    <source>
        <dbReference type="Proteomes" id="UP001164539"/>
    </source>
</evidence>
<evidence type="ECO:0000313" key="1">
    <source>
        <dbReference type="EMBL" id="KAJ4708981.1"/>
    </source>
</evidence>
<dbReference type="Proteomes" id="UP001164539">
    <property type="component" value="Chromosome 10"/>
</dbReference>
<proteinExistence type="predicted"/>
<reference evidence="1 2" key="1">
    <citation type="journal article" date="2023" name="Science">
        <title>Complex scaffold remodeling in plant triterpene biosynthesis.</title>
        <authorList>
            <person name="De La Pena R."/>
            <person name="Hodgson H."/>
            <person name="Liu J.C."/>
            <person name="Stephenson M.J."/>
            <person name="Martin A.C."/>
            <person name="Owen C."/>
            <person name="Harkess A."/>
            <person name="Leebens-Mack J."/>
            <person name="Jimenez L.E."/>
            <person name="Osbourn A."/>
            <person name="Sattely E.S."/>
        </authorList>
    </citation>
    <scope>NUCLEOTIDE SEQUENCE [LARGE SCALE GENOMIC DNA]</scope>
    <source>
        <strain evidence="2">cv. JPN11</strain>
        <tissue evidence="1">Leaf</tissue>
    </source>
</reference>
<protein>
    <submittedName>
        <fullName evidence="1">Ankyrin repeat family protein</fullName>
    </submittedName>
</protein>
<accession>A0ACC1XBW8</accession>